<name>A0AB34JQS2_PRYPA</name>
<dbReference type="EMBL" id="JBGBPQ010000006">
    <property type="protein sequence ID" value="KAL1523232.1"/>
    <property type="molecule type" value="Genomic_DNA"/>
</dbReference>
<dbReference type="Proteomes" id="UP001515480">
    <property type="component" value="Unassembled WGS sequence"/>
</dbReference>
<evidence type="ECO:0000313" key="2">
    <source>
        <dbReference type="Proteomes" id="UP001515480"/>
    </source>
</evidence>
<gene>
    <name evidence="1" type="ORF">AB1Y20_018183</name>
</gene>
<accession>A0AB34JQS2</accession>
<keyword evidence="2" id="KW-1185">Reference proteome</keyword>
<evidence type="ECO:0000313" key="1">
    <source>
        <dbReference type="EMBL" id="KAL1523232.1"/>
    </source>
</evidence>
<dbReference type="AlphaFoldDB" id="A0AB34JQS2"/>
<comment type="caution">
    <text evidence="1">The sequence shown here is derived from an EMBL/GenBank/DDBJ whole genome shotgun (WGS) entry which is preliminary data.</text>
</comment>
<reference evidence="1 2" key="1">
    <citation type="journal article" date="2024" name="Science">
        <title>Giant polyketide synthase enzymes in the biosynthesis of giant marine polyether toxins.</title>
        <authorList>
            <person name="Fallon T.R."/>
            <person name="Shende V.V."/>
            <person name="Wierzbicki I.H."/>
            <person name="Pendleton A.L."/>
            <person name="Watervoot N.F."/>
            <person name="Auber R.P."/>
            <person name="Gonzalez D.J."/>
            <person name="Wisecaver J.H."/>
            <person name="Moore B.S."/>
        </authorList>
    </citation>
    <scope>NUCLEOTIDE SEQUENCE [LARGE SCALE GENOMIC DNA]</scope>
    <source>
        <strain evidence="1 2">12B1</strain>
    </source>
</reference>
<proteinExistence type="predicted"/>
<organism evidence="1 2">
    <name type="scientific">Prymnesium parvum</name>
    <name type="common">Toxic golden alga</name>
    <dbReference type="NCBI Taxonomy" id="97485"/>
    <lineage>
        <taxon>Eukaryota</taxon>
        <taxon>Haptista</taxon>
        <taxon>Haptophyta</taxon>
        <taxon>Prymnesiophyceae</taxon>
        <taxon>Prymnesiales</taxon>
        <taxon>Prymnesiaceae</taxon>
        <taxon>Prymnesium</taxon>
    </lineage>
</organism>
<protein>
    <submittedName>
        <fullName evidence="1">Uncharacterized protein</fullName>
    </submittedName>
</protein>
<sequence length="179" mass="19610">MCSGASAVLIVGLAADPRLQTHLRALRDVVLPGLPRPAVFAVGDARDVASLCFVPRVGRAFRALGLVAGSHVPRPPCLPESVAYRSILAPRVRAREFAASGGKVWIKEGARLQWHKVREAWRLMEADEASSKELFELVVKLRFDAMPLEVAGGVGMDRVKYVQRIHRPHDITPPHDSTP</sequence>